<protein>
    <recommendedName>
        <fullName evidence="6">Acetate kinase</fullName>
        <ecNumber evidence="6">2.7.2.1</ecNumber>
    </recommendedName>
    <alternativeName>
        <fullName evidence="6">Acetokinase</fullName>
    </alternativeName>
</protein>
<dbReference type="GO" id="GO:0005737">
    <property type="term" value="C:cytoplasm"/>
    <property type="evidence" value="ECO:0007669"/>
    <property type="project" value="UniProtKB-SubCell"/>
</dbReference>
<dbReference type="GO" id="GO:0005524">
    <property type="term" value="F:ATP binding"/>
    <property type="evidence" value="ECO:0007669"/>
    <property type="project" value="UniProtKB-KW"/>
</dbReference>
<feature type="active site" description="Proton donor/acceptor" evidence="6">
    <location>
        <position position="165"/>
    </location>
</feature>
<dbReference type="GO" id="GO:0006083">
    <property type="term" value="P:acetate metabolic process"/>
    <property type="evidence" value="ECO:0007669"/>
    <property type="project" value="TreeGrafter"/>
</dbReference>
<feature type="binding site" evidence="6">
    <location>
        <position position="408"/>
    </location>
    <ligand>
        <name>Mg(2+)</name>
        <dbReference type="ChEBI" id="CHEBI:18420"/>
    </ligand>
</feature>
<dbReference type="PANTHER" id="PTHR21060">
    <property type="entry name" value="ACETATE KINASE"/>
    <property type="match status" value="1"/>
</dbReference>
<organism evidence="8 9">
    <name type="scientific">Glaciimonas immobilis</name>
    <dbReference type="NCBI Taxonomy" id="728004"/>
    <lineage>
        <taxon>Bacteria</taxon>
        <taxon>Pseudomonadati</taxon>
        <taxon>Pseudomonadota</taxon>
        <taxon>Betaproteobacteria</taxon>
        <taxon>Burkholderiales</taxon>
        <taxon>Oxalobacteraceae</taxon>
        <taxon>Glaciimonas</taxon>
    </lineage>
</organism>
<dbReference type="InterPro" id="IPR000890">
    <property type="entry name" value="Aliphatic_acid_kin_short-chain"/>
</dbReference>
<dbReference type="NCBIfam" id="TIGR00016">
    <property type="entry name" value="ackA"/>
    <property type="match status" value="1"/>
</dbReference>
<comment type="pathway">
    <text evidence="6">Metabolic intermediate biosynthesis; acetyl-CoA biosynthesis; acetyl-CoA from acetate: step 1/2.</text>
</comment>
<dbReference type="GO" id="GO:0008776">
    <property type="term" value="F:acetate kinase activity"/>
    <property type="evidence" value="ECO:0007669"/>
    <property type="project" value="UniProtKB-UniRule"/>
</dbReference>
<keyword evidence="6" id="KW-0460">Magnesium</keyword>
<evidence type="ECO:0000256" key="1">
    <source>
        <dbReference type="ARBA" id="ARBA00008748"/>
    </source>
</evidence>
<accession>A0A840RUS6</accession>
<evidence type="ECO:0000256" key="3">
    <source>
        <dbReference type="ARBA" id="ARBA00022741"/>
    </source>
</evidence>
<dbReference type="RefSeq" id="WP_168055879.1">
    <property type="nucleotide sequence ID" value="NZ_JAAOZT010000007.1"/>
</dbReference>
<comment type="subunit">
    <text evidence="6">Homodimer.</text>
</comment>
<keyword evidence="2 6" id="KW-0808">Transferase</keyword>
<evidence type="ECO:0000256" key="4">
    <source>
        <dbReference type="ARBA" id="ARBA00022777"/>
    </source>
</evidence>
<keyword evidence="9" id="KW-1185">Reference proteome</keyword>
<comment type="caution">
    <text evidence="8">The sequence shown here is derived from an EMBL/GenBank/DDBJ whole genome shotgun (WGS) entry which is preliminary data.</text>
</comment>
<dbReference type="InterPro" id="IPR004372">
    <property type="entry name" value="Ac/propionate_kinase"/>
</dbReference>
<sequence length="423" mass="45949">MASPDSRNAELELEPEPEPDYHVLALNSGSSSLKFGLYRVGPLQAEVMLSGEADAIGDEKGTFCARDSRQNKLISETVWFASQREAFVRIAKLLAESDLPVPSAVGHRIVHGGARLRQHCVIDDWVVRQLAAAVSFAPLHIPSALSVIQFAQEHFPGIPQVACFDTTFHAELAEVARVLPVPRELQAEGIQRYGFHGLSCESIVHQLVHQLAHNLPKRLVIAHLGNGASVTAVRDGKSIDTSMGLTPTGGVMMGTRSGDLDPGVLIYLMREKKFDVAALEEMVDHRSGLLGVSGIGSDMRRLREAASVNADARLAVQMFCYAVRKQVAAMIAALDGVDLIVFTGGIGENDWESRAEICLGLSWIGVTLDQARNRSANKPISDALQNTLQNTIHDPASRCAVLVLASEEDEQIARHTWTILHPE</sequence>
<dbReference type="Proteomes" id="UP000571084">
    <property type="component" value="Unassembled WGS sequence"/>
</dbReference>
<evidence type="ECO:0000256" key="5">
    <source>
        <dbReference type="ARBA" id="ARBA00022840"/>
    </source>
</evidence>
<dbReference type="PROSITE" id="PS01076">
    <property type="entry name" value="ACETATE_KINASE_2"/>
    <property type="match status" value="1"/>
</dbReference>
<dbReference type="GO" id="GO:0000287">
    <property type="term" value="F:magnesium ion binding"/>
    <property type="evidence" value="ECO:0007669"/>
    <property type="project" value="UniProtKB-UniRule"/>
</dbReference>
<gene>
    <name evidence="6" type="primary">ackA</name>
    <name evidence="8" type="ORF">HNR39_002478</name>
</gene>
<feature type="binding site" evidence="6">
    <location>
        <position position="108"/>
    </location>
    <ligand>
        <name>substrate</name>
    </ligand>
</feature>
<dbReference type="PROSITE" id="PS01075">
    <property type="entry name" value="ACETATE_KINASE_1"/>
    <property type="match status" value="1"/>
</dbReference>
<feature type="site" description="Transition state stabilizer" evidence="6">
    <location>
        <position position="196"/>
    </location>
</feature>
<dbReference type="Gene3D" id="3.30.420.40">
    <property type="match status" value="2"/>
</dbReference>
<name>A0A840RUS6_9BURK</name>
<dbReference type="UniPathway" id="UPA00340">
    <property type="reaction ID" value="UER00458"/>
</dbReference>
<evidence type="ECO:0000256" key="6">
    <source>
        <dbReference type="HAMAP-Rule" id="MF_00020"/>
    </source>
</evidence>
<comment type="subcellular location">
    <subcellularLocation>
        <location evidence="6">Cytoplasm</location>
    </subcellularLocation>
</comment>
<keyword evidence="5 6" id="KW-0067">ATP-binding</keyword>
<keyword evidence="6" id="KW-0963">Cytoplasm</keyword>
<dbReference type="EMBL" id="JACHHQ010000005">
    <property type="protein sequence ID" value="MBB5200636.1"/>
    <property type="molecule type" value="Genomic_DNA"/>
</dbReference>
<keyword evidence="4 6" id="KW-0418">Kinase</keyword>
<dbReference type="GO" id="GO:0006085">
    <property type="term" value="P:acetyl-CoA biosynthetic process"/>
    <property type="evidence" value="ECO:0007669"/>
    <property type="project" value="UniProtKB-UniRule"/>
</dbReference>
<evidence type="ECO:0000313" key="9">
    <source>
        <dbReference type="Proteomes" id="UP000571084"/>
    </source>
</evidence>
<dbReference type="PIRSF" id="PIRSF000722">
    <property type="entry name" value="Acetate_prop_kin"/>
    <property type="match status" value="1"/>
</dbReference>
<dbReference type="SUPFAM" id="SSF53067">
    <property type="entry name" value="Actin-like ATPase domain"/>
    <property type="match status" value="2"/>
</dbReference>
<dbReference type="EC" id="2.7.2.1" evidence="6"/>
<evidence type="ECO:0000256" key="7">
    <source>
        <dbReference type="RuleBase" id="RU003835"/>
    </source>
</evidence>
<dbReference type="InterPro" id="IPR043129">
    <property type="entry name" value="ATPase_NBD"/>
</dbReference>
<dbReference type="AlphaFoldDB" id="A0A840RUS6"/>
<evidence type="ECO:0000256" key="2">
    <source>
        <dbReference type="ARBA" id="ARBA00022679"/>
    </source>
</evidence>
<reference evidence="8 9" key="1">
    <citation type="submission" date="2020-08" db="EMBL/GenBank/DDBJ databases">
        <title>Genomic Encyclopedia of Type Strains, Phase IV (KMG-IV): sequencing the most valuable type-strain genomes for metagenomic binning, comparative biology and taxonomic classification.</title>
        <authorList>
            <person name="Goeker M."/>
        </authorList>
    </citation>
    <scope>NUCLEOTIDE SEQUENCE [LARGE SCALE GENOMIC DNA]</scope>
    <source>
        <strain evidence="8 9">DSM 23240</strain>
    </source>
</reference>
<comment type="similarity">
    <text evidence="1 6 7">Belongs to the acetokinase family.</text>
</comment>
<feature type="site" description="Transition state stabilizer" evidence="6">
    <location>
        <position position="256"/>
    </location>
</feature>
<comment type="function">
    <text evidence="6">Catalyzes the formation of acetyl phosphate from acetate and ATP. Can also catalyze the reverse reaction.</text>
</comment>
<feature type="binding site" evidence="6">
    <location>
        <begin position="345"/>
        <end position="349"/>
    </location>
    <ligand>
        <name>ATP</name>
        <dbReference type="ChEBI" id="CHEBI:30616"/>
    </ligand>
</feature>
<feature type="binding site" evidence="6">
    <location>
        <position position="34"/>
    </location>
    <ligand>
        <name>ATP</name>
        <dbReference type="ChEBI" id="CHEBI:30616"/>
    </ligand>
</feature>
<keyword evidence="3 6" id="KW-0547">Nucleotide-binding</keyword>
<dbReference type="InterPro" id="IPR023865">
    <property type="entry name" value="Aliphatic_acid_kinase_CS"/>
</dbReference>
<dbReference type="PRINTS" id="PR00471">
    <property type="entry name" value="ACETATEKNASE"/>
</dbReference>
<dbReference type="HAMAP" id="MF_00020">
    <property type="entry name" value="Acetate_kinase"/>
    <property type="match status" value="1"/>
</dbReference>
<proteinExistence type="inferred from homology"/>
<dbReference type="Pfam" id="PF00871">
    <property type="entry name" value="Acetate_kinase"/>
    <property type="match status" value="1"/>
</dbReference>
<keyword evidence="6" id="KW-0479">Metal-binding</keyword>
<comment type="catalytic activity">
    <reaction evidence="6">
        <text>acetate + ATP = acetyl phosphate + ADP</text>
        <dbReference type="Rhea" id="RHEA:11352"/>
        <dbReference type="ChEBI" id="CHEBI:22191"/>
        <dbReference type="ChEBI" id="CHEBI:30089"/>
        <dbReference type="ChEBI" id="CHEBI:30616"/>
        <dbReference type="ChEBI" id="CHEBI:456216"/>
        <dbReference type="EC" id="2.7.2.1"/>
    </reaction>
</comment>
<feature type="binding site" evidence="6">
    <location>
        <begin position="298"/>
        <end position="300"/>
    </location>
    <ligand>
        <name>ATP</name>
        <dbReference type="ChEBI" id="CHEBI:30616"/>
    </ligand>
</feature>
<evidence type="ECO:0000313" key="8">
    <source>
        <dbReference type="EMBL" id="MBB5200636.1"/>
    </source>
</evidence>
<feature type="binding site" evidence="6">
    <location>
        <position position="27"/>
    </location>
    <ligand>
        <name>Mg(2+)</name>
        <dbReference type="ChEBI" id="CHEBI:18420"/>
    </ligand>
</feature>
<comment type="cofactor">
    <cofactor evidence="6">
        <name>Mg(2+)</name>
        <dbReference type="ChEBI" id="CHEBI:18420"/>
    </cofactor>
    <cofactor evidence="6">
        <name>Mn(2+)</name>
        <dbReference type="ChEBI" id="CHEBI:29035"/>
    </cofactor>
    <text evidence="6">Mg(2+). Can also accept Mn(2+).</text>
</comment>
<dbReference type="PANTHER" id="PTHR21060:SF15">
    <property type="entry name" value="ACETATE KINASE-RELATED"/>
    <property type="match status" value="1"/>
</dbReference>
<feature type="binding site" evidence="6">
    <location>
        <begin position="223"/>
        <end position="227"/>
    </location>
    <ligand>
        <name>ATP</name>
        <dbReference type="ChEBI" id="CHEBI:30616"/>
    </ligand>
</feature>